<comment type="pathway">
    <text evidence="7">Cell wall biogenesis; lipoteichoic acid biosynthesis.</text>
</comment>
<dbReference type="HOGENOM" id="CLU_000022_2_12_9"/>
<dbReference type="GO" id="GO:0005524">
    <property type="term" value="F:ATP binding"/>
    <property type="evidence" value="ECO:0007669"/>
    <property type="project" value="UniProtKB-KW"/>
</dbReference>
<evidence type="ECO:0000313" key="10">
    <source>
        <dbReference type="EMBL" id="KJY62636.1"/>
    </source>
</evidence>
<dbReference type="InterPro" id="IPR000873">
    <property type="entry name" value="AMP-dep_synth/lig_dom"/>
</dbReference>
<evidence type="ECO:0000259" key="8">
    <source>
        <dbReference type="Pfam" id="PF00501"/>
    </source>
</evidence>
<dbReference type="SUPFAM" id="SSF56801">
    <property type="entry name" value="Acetyl-CoA synthetase-like"/>
    <property type="match status" value="1"/>
</dbReference>
<dbReference type="GO" id="GO:0047473">
    <property type="term" value="F:D-alanine [D-alanyl carrier protein] ligase activity"/>
    <property type="evidence" value="ECO:0007669"/>
    <property type="project" value="UniProtKB-UniRule"/>
</dbReference>
<feature type="domain" description="AMP-binding enzyme C-terminal" evidence="9">
    <location>
        <begin position="414"/>
        <end position="489"/>
    </location>
</feature>
<evidence type="ECO:0000256" key="7">
    <source>
        <dbReference type="HAMAP-Rule" id="MF_00593"/>
    </source>
</evidence>
<evidence type="ECO:0000256" key="1">
    <source>
        <dbReference type="ARBA" id="ARBA00022490"/>
    </source>
</evidence>
<dbReference type="GO" id="GO:0005737">
    <property type="term" value="C:cytoplasm"/>
    <property type="evidence" value="ECO:0007669"/>
    <property type="project" value="UniProtKB-SubCell"/>
</dbReference>
<dbReference type="InterPro" id="IPR045851">
    <property type="entry name" value="AMP-bd_C_sf"/>
</dbReference>
<comment type="similarity">
    <text evidence="6 7">Belongs to the ATP-dependent AMP-binding enzyme family. DltA subfamily.</text>
</comment>
<accession>A0A0F4LYL1</accession>
<dbReference type="FunFam" id="3.30.300.30:FF:000012">
    <property type="entry name" value="D-alanine--D-alanyl carrier protein ligase"/>
    <property type="match status" value="1"/>
</dbReference>
<proteinExistence type="inferred from homology"/>
<evidence type="ECO:0000256" key="3">
    <source>
        <dbReference type="ARBA" id="ARBA00022741"/>
    </source>
</evidence>
<feature type="binding site" evidence="7">
    <location>
        <begin position="394"/>
        <end position="397"/>
    </location>
    <ligand>
        <name>ATP</name>
        <dbReference type="ChEBI" id="CHEBI:30616"/>
    </ligand>
</feature>
<dbReference type="CDD" id="cd05945">
    <property type="entry name" value="DltA"/>
    <property type="match status" value="1"/>
</dbReference>
<comment type="function">
    <text evidence="5 7">Catalyzes the first step in the D-alanylation of lipoteichoic acid (LTA), the activation of D-alanine and its transfer onto the D-alanyl carrier protein (Dcp) DltC. In an ATP-dependent two-step reaction, forms a high energy D-alanyl-AMP intermediate, followed by transfer of the D-alanyl residue as a thiol ester to the phosphopantheinyl prosthetic group of the Dcp. D-alanylation of LTA plays an important role in modulating the properties of the cell wall in Gram-positive bacteria, influencing the net charge of the cell wall.</text>
</comment>
<keyword evidence="1 7" id="KW-0963">Cytoplasm</keyword>
<dbReference type="AlphaFoldDB" id="A0A0F4LYL1"/>
<dbReference type="PANTHER" id="PTHR45398:SF1">
    <property type="entry name" value="ENZYME, PUTATIVE (JCVI)-RELATED"/>
    <property type="match status" value="1"/>
</dbReference>
<evidence type="ECO:0000313" key="11">
    <source>
        <dbReference type="Proteomes" id="UP000033558"/>
    </source>
</evidence>
<dbReference type="UniPathway" id="UPA00556"/>
<comment type="catalytic activity">
    <reaction evidence="7">
        <text>holo-[D-alanyl-carrier protein] + D-alanine + ATP = D-alanyl-[D-alanyl-carrier protein] + AMP + diphosphate</text>
        <dbReference type="Rhea" id="RHEA:55132"/>
        <dbReference type="Rhea" id="RHEA-COMP:14102"/>
        <dbReference type="Rhea" id="RHEA-COMP:14103"/>
        <dbReference type="ChEBI" id="CHEBI:30616"/>
        <dbReference type="ChEBI" id="CHEBI:33019"/>
        <dbReference type="ChEBI" id="CHEBI:57416"/>
        <dbReference type="ChEBI" id="CHEBI:64479"/>
        <dbReference type="ChEBI" id="CHEBI:138620"/>
        <dbReference type="ChEBI" id="CHEBI:456215"/>
        <dbReference type="EC" id="6.2.1.54"/>
    </reaction>
</comment>
<dbReference type="RefSeq" id="WP_046315803.1">
    <property type="nucleotide sequence ID" value="NZ_JBHSZT010000003.1"/>
</dbReference>
<dbReference type="Proteomes" id="UP000033558">
    <property type="component" value="Unassembled WGS sequence"/>
</dbReference>
<dbReference type="NCBIfam" id="NF003417">
    <property type="entry name" value="PRK04813.1"/>
    <property type="match status" value="1"/>
</dbReference>
<comment type="caution">
    <text evidence="10">The sequence shown here is derived from an EMBL/GenBank/DDBJ whole genome shotgun (WGS) entry which is preliminary data.</text>
</comment>
<dbReference type="PATRIC" id="fig|1218492.5.peg.548"/>
<dbReference type="InterPro" id="IPR042099">
    <property type="entry name" value="ANL_N_sf"/>
</dbReference>
<dbReference type="InterPro" id="IPR020845">
    <property type="entry name" value="AMP-binding_CS"/>
</dbReference>
<keyword evidence="3 7" id="KW-0547">Nucleotide-binding</keyword>
<dbReference type="InterPro" id="IPR044507">
    <property type="entry name" value="DltA-like"/>
</dbReference>
<comment type="subcellular location">
    <subcellularLocation>
        <location evidence="7">Cytoplasm</location>
    </subcellularLocation>
</comment>
<feature type="binding site" evidence="7">
    <location>
        <position position="489"/>
    </location>
    <ligand>
        <name>D-alanine</name>
        <dbReference type="ChEBI" id="CHEBI:57416"/>
    </ligand>
</feature>
<name>A0A0F4LYL1_9LACO</name>
<dbReference type="EMBL" id="JXJQ01000005">
    <property type="protein sequence ID" value="KJY62636.1"/>
    <property type="molecule type" value="Genomic_DNA"/>
</dbReference>
<feature type="binding site" evidence="7">
    <location>
        <position position="199"/>
    </location>
    <ligand>
        <name>D-alanine</name>
        <dbReference type="ChEBI" id="CHEBI:57416"/>
    </ligand>
</feature>
<dbReference type="InterPro" id="IPR010071">
    <property type="entry name" value="AA_adenyl_dom"/>
</dbReference>
<evidence type="ECO:0000256" key="2">
    <source>
        <dbReference type="ARBA" id="ARBA00022598"/>
    </source>
</evidence>
<dbReference type="Gene3D" id="3.40.50.12780">
    <property type="entry name" value="N-terminal domain of ligase-like"/>
    <property type="match status" value="1"/>
</dbReference>
<dbReference type="NCBIfam" id="TIGR01733">
    <property type="entry name" value="AA-adenyl-dom"/>
    <property type="match status" value="1"/>
</dbReference>
<dbReference type="HAMAP" id="MF_00593">
    <property type="entry name" value="DltA"/>
    <property type="match status" value="1"/>
</dbReference>
<keyword evidence="11" id="KW-1185">Reference proteome</keyword>
<keyword evidence="2 7" id="KW-0436">Ligase</keyword>
<dbReference type="OrthoDB" id="9765680at2"/>
<evidence type="ECO:0000256" key="4">
    <source>
        <dbReference type="ARBA" id="ARBA00022840"/>
    </source>
</evidence>
<reference evidence="10 11" key="1">
    <citation type="submission" date="2015-01" db="EMBL/GenBank/DDBJ databases">
        <title>Comparative genomics of the lactic acid bacteria isolated from the honey bee gut.</title>
        <authorList>
            <person name="Ellegaard K.M."/>
            <person name="Tamarit D."/>
            <person name="Javelind E."/>
            <person name="Olofsson T."/>
            <person name="Andersson S.G."/>
            <person name="Vasquez A."/>
        </authorList>
    </citation>
    <scope>NUCLEOTIDE SEQUENCE [LARGE SCALE GENOMIC DNA]</scope>
    <source>
        <strain evidence="10 11">Bin4</strain>
    </source>
</reference>
<dbReference type="STRING" id="1218492.JG30_04250"/>
<dbReference type="NCBIfam" id="TIGR01734">
    <property type="entry name" value="D-ala-DACP-lig"/>
    <property type="match status" value="1"/>
</dbReference>
<feature type="binding site" evidence="7">
    <location>
        <position position="303"/>
    </location>
    <ligand>
        <name>D-alanine</name>
        <dbReference type="ChEBI" id="CHEBI:57416"/>
    </ligand>
</feature>
<dbReference type="Pfam" id="PF00501">
    <property type="entry name" value="AMP-binding"/>
    <property type="match status" value="1"/>
</dbReference>
<keyword evidence="4 7" id="KW-0067">ATP-binding</keyword>
<sequence length="503" mass="56677">MSYKLTNLIQAIDHQAKDNRASCYWDDQGHHPYQDLYQQSSCLAAYLQTLNLPKKSPIIIYGDQSFLMIVTMLAVVKAGYAYIPVDADSPQERLIQIQQIAQPAAIIGVVELPLTLSLPTITRMDLQEHLDYQTTAWDTSQSVQGEDNFYIIFTSGTTGVPKGVQISHDNLLSYVNWMLNDFNLPAKVRCLSQPPYSFDLSVMDLYPTLVLGGELVALSHAVTANFAQLFQVLPTYDLEEWVSTPSFVELCLLDKNFQQKNYPRLHHFLFCGEELTHTTATNLLQRFPEAQIFNTYGPTEACVAVTAIQITNVLLKQYSRLPIGYAKADTKIWLVDDKQQSATAGEIMISGPSVSKGYLHNPQKTQQAFFQAQDQWTYRSGDLATMNADGLIFYRGRTDFQVKLHGFRIELEDIDQNLSALPQVDQAITVPRYDANHKVVQLIAYVVLNQPLTNASAVLKKELAATVMEYMVPQRIEIRSQLPQTANGKIDRKALMAEVNQHD</sequence>
<feature type="binding site" evidence="7">
    <location>
        <position position="382"/>
    </location>
    <ligand>
        <name>ATP</name>
        <dbReference type="ChEBI" id="CHEBI:30616"/>
    </ligand>
</feature>
<dbReference type="PANTHER" id="PTHR45398">
    <property type="match status" value="1"/>
</dbReference>
<feature type="binding site" evidence="7">
    <location>
        <begin position="154"/>
        <end position="155"/>
    </location>
    <ligand>
        <name>ATP</name>
        <dbReference type="ChEBI" id="CHEBI:30616"/>
    </ligand>
</feature>
<organism evidence="10 11">
    <name type="scientific">Bombilactobacillus mellifer</name>
    <dbReference type="NCBI Taxonomy" id="1218492"/>
    <lineage>
        <taxon>Bacteria</taxon>
        <taxon>Bacillati</taxon>
        <taxon>Bacillota</taxon>
        <taxon>Bacilli</taxon>
        <taxon>Lactobacillales</taxon>
        <taxon>Lactobacillaceae</taxon>
        <taxon>Bombilactobacillus</taxon>
    </lineage>
</organism>
<protein>
    <recommendedName>
        <fullName evidence="7">D-alanine--D-alanyl carrier protein ligase</fullName>
        <shortName evidence="7">DCL</shortName>
        <ecNumber evidence="7">6.2.1.54</ecNumber>
    </recommendedName>
    <alternativeName>
        <fullName evidence="7">D-alanine--poly(phosphoribitol) ligase subunit 1</fullName>
    </alternativeName>
    <alternativeName>
        <fullName evidence="7">D-alanine-activating enzyme</fullName>
        <shortName evidence="7">DAE</shortName>
    </alternativeName>
</protein>
<dbReference type="InterPro" id="IPR010072">
    <property type="entry name" value="DltA"/>
</dbReference>
<evidence type="ECO:0000259" key="9">
    <source>
        <dbReference type="Pfam" id="PF13193"/>
    </source>
</evidence>
<feature type="binding site" evidence="7">
    <location>
        <begin position="294"/>
        <end position="299"/>
    </location>
    <ligand>
        <name>ATP</name>
        <dbReference type="ChEBI" id="CHEBI:30616"/>
    </ligand>
</feature>
<dbReference type="Pfam" id="PF13193">
    <property type="entry name" value="AMP-binding_C"/>
    <property type="match status" value="1"/>
</dbReference>
<evidence type="ECO:0000256" key="6">
    <source>
        <dbReference type="ARBA" id="ARBA00061336"/>
    </source>
</evidence>
<dbReference type="InterPro" id="IPR025110">
    <property type="entry name" value="AMP-bd_C"/>
</dbReference>
<dbReference type="PROSITE" id="PS00455">
    <property type="entry name" value="AMP_BINDING"/>
    <property type="match status" value="1"/>
</dbReference>
<evidence type="ECO:0000256" key="5">
    <source>
        <dbReference type="ARBA" id="ARBA00054605"/>
    </source>
</evidence>
<feature type="domain" description="AMP-dependent synthetase/ligase" evidence="8">
    <location>
        <begin position="17"/>
        <end position="359"/>
    </location>
</feature>
<dbReference type="GO" id="GO:0070395">
    <property type="term" value="P:lipoteichoic acid biosynthetic process"/>
    <property type="evidence" value="ECO:0007669"/>
    <property type="project" value="UniProtKB-UniRule"/>
</dbReference>
<feature type="binding site" evidence="7">
    <location>
        <position position="489"/>
    </location>
    <ligand>
        <name>ATP</name>
        <dbReference type="ChEBI" id="CHEBI:30616"/>
    </ligand>
</feature>
<dbReference type="Gene3D" id="3.30.300.30">
    <property type="match status" value="1"/>
</dbReference>
<dbReference type="EC" id="6.2.1.54" evidence="7"/>
<gene>
    <name evidence="7 10" type="primary">dltA</name>
    <name evidence="10" type="ORF">JG30_04250</name>
</gene>